<dbReference type="RefSeq" id="WP_088908349.1">
    <property type="nucleotide sequence ID" value="NZ_CP018145.1"/>
</dbReference>
<dbReference type="KEGG" id="bfm:BP422_14235"/>
<dbReference type="InterPro" id="IPR011659">
    <property type="entry name" value="WD40"/>
</dbReference>
<reference evidence="2 3" key="1">
    <citation type="submission" date="2016-11" db="EMBL/GenBank/DDBJ databases">
        <authorList>
            <person name="Jaros S."/>
            <person name="Januszkiewicz K."/>
            <person name="Wedrychowicz H."/>
        </authorList>
    </citation>
    <scope>NUCLEOTIDE SEQUENCE [LARGE SCALE GENOMIC DNA]</scope>
    <source>
        <strain evidence="2 3">NF2</strain>
    </source>
</reference>
<proteinExistence type="inferred from homology"/>
<dbReference type="Gene3D" id="2.120.10.30">
    <property type="entry name" value="TolB, C-terminal domain"/>
    <property type="match status" value="2"/>
</dbReference>
<dbReference type="EMBL" id="CP018145">
    <property type="protein sequence ID" value="ASJ54622.1"/>
    <property type="molecule type" value="Genomic_DNA"/>
</dbReference>
<dbReference type="AlphaFoldDB" id="A0A220MID7"/>
<evidence type="ECO:0000256" key="1">
    <source>
        <dbReference type="ARBA" id="ARBA00009820"/>
    </source>
</evidence>
<sequence length="453" mass="50004">MPVIGKWGKLISLFVLLVVLVTATGEAKMAAQNQGPERVNKEISVPAKFAFTSNQHLFLVDGRDATGKVMPITKDGYAQIVGWSPDGKWLLFVKYKGNDNYSTPGYVWVVRADGSKAVQVDERAVFEMPKWSPKANKLAYTVNVGSNEAPRLLLIVKDVQEHGELALQSTTKADFEDFAWMPDGENMLVSLPAEKNKPMTLALRTLAGKPLAAYPIAEPPKVEEGIYPWAATGLKVSPDGKAVAYFVRYNSGSLSADGVPIEWFDLTRPTKKPIELGTGLAYPDWLAWTPNSEQLAFVEGTDRIATTNKQLKLADRAGKVKTVSPGPVVVDTYPVWIPKAPYTLLFTRGLATEYSYDPKKVMVPEQGIWRRSADGAEQQVTKGEANTADYYPAPSPDGKQLLFLRLDRAEHGSLFIQGIGEDADKQVELIKDITGDIGYYANYLPPWVSVYWE</sequence>
<dbReference type="SUPFAM" id="SSF82171">
    <property type="entry name" value="DPP6 N-terminal domain-like"/>
    <property type="match status" value="1"/>
</dbReference>
<gene>
    <name evidence="2" type="ORF">BP422_14235</name>
</gene>
<dbReference type="InterPro" id="IPR011042">
    <property type="entry name" value="6-blade_b-propeller_TolB-like"/>
</dbReference>
<evidence type="ECO:0000313" key="3">
    <source>
        <dbReference type="Proteomes" id="UP000197781"/>
    </source>
</evidence>
<evidence type="ECO:0008006" key="4">
    <source>
        <dbReference type="Google" id="ProtNLM"/>
    </source>
</evidence>
<dbReference type="PANTHER" id="PTHR36842:SF1">
    <property type="entry name" value="PROTEIN TOLB"/>
    <property type="match status" value="1"/>
</dbReference>
<comment type="similarity">
    <text evidence="1">Belongs to the TolB family.</text>
</comment>
<dbReference type="Pfam" id="PF07676">
    <property type="entry name" value="PD40"/>
    <property type="match status" value="2"/>
</dbReference>
<dbReference type="PANTHER" id="PTHR36842">
    <property type="entry name" value="PROTEIN TOLB HOMOLOG"/>
    <property type="match status" value="1"/>
</dbReference>
<accession>A0A220MID7</accession>
<organism evidence="2 3">
    <name type="scientific">Brevibacillus formosus</name>
    <dbReference type="NCBI Taxonomy" id="54913"/>
    <lineage>
        <taxon>Bacteria</taxon>
        <taxon>Bacillati</taxon>
        <taxon>Bacillota</taxon>
        <taxon>Bacilli</taxon>
        <taxon>Bacillales</taxon>
        <taxon>Paenibacillaceae</taxon>
        <taxon>Brevibacillus</taxon>
    </lineage>
</organism>
<evidence type="ECO:0000313" key="2">
    <source>
        <dbReference type="EMBL" id="ASJ54622.1"/>
    </source>
</evidence>
<name>A0A220MID7_9BACL</name>
<protein>
    <recommendedName>
        <fullName evidence="4">Translocation protein TolB</fullName>
    </recommendedName>
</protein>
<dbReference type="Proteomes" id="UP000197781">
    <property type="component" value="Chromosome"/>
</dbReference>